<keyword evidence="7" id="KW-0326">Glycosidase</keyword>
<dbReference type="PANTHER" id="PTHR46832:SF1">
    <property type="entry name" value="5'-METHYLTHIOADENOSINE_S-ADENOSYLHOMOCYSTEINE NUCLEOSIDASE"/>
    <property type="match status" value="1"/>
</dbReference>
<accession>A0A9X4KXQ5</accession>
<dbReference type="InterPro" id="IPR000845">
    <property type="entry name" value="Nucleoside_phosphorylase_d"/>
</dbReference>
<dbReference type="GO" id="GO:0019509">
    <property type="term" value="P:L-methionine salvage from methylthioadenosine"/>
    <property type="evidence" value="ECO:0007669"/>
    <property type="project" value="InterPro"/>
</dbReference>
<dbReference type="EC" id="3.2.2.9" evidence="2"/>
<dbReference type="PANTHER" id="PTHR46832">
    <property type="entry name" value="5'-METHYLTHIOADENOSINE/S-ADENOSYLHOMOCYSTEINE NUCLEOSIDASE"/>
    <property type="match status" value="1"/>
</dbReference>
<gene>
    <name evidence="7" type="ORF">OMP40_25285</name>
</gene>
<dbReference type="GO" id="GO:0005829">
    <property type="term" value="C:cytosol"/>
    <property type="evidence" value="ECO:0007669"/>
    <property type="project" value="TreeGrafter"/>
</dbReference>
<evidence type="ECO:0000259" key="6">
    <source>
        <dbReference type="Pfam" id="PF01048"/>
    </source>
</evidence>
<dbReference type="NCBIfam" id="NF004079">
    <property type="entry name" value="PRK05584.1"/>
    <property type="match status" value="1"/>
</dbReference>
<dbReference type="CDD" id="cd09008">
    <property type="entry name" value="MTAN"/>
    <property type="match status" value="1"/>
</dbReference>
<dbReference type="EMBL" id="JAPDIA010000008">
    <property type="protein sequence ID" value="MDG0812296.1"/>
    <property type="molecule type" value="Genomic_DNA"/>
</dbReference>
<dbReference type="Gene3D" id="3.40.50.1580">
    <property type="entry name" value="Nucleoside phosphorylase domain"/>
    <property type="match status" value="1"/>
</dbReference>
<name>A0A9X4KXQ5_9BACL</name>
<evidence type="ECO:0000256" key="1">
    <source>
        <dbReference type="ARBA" id="ARBA00004945"/>
    </source>
</evidence>
<dbReference type="NCBIfam" id="TIGR01704">
    <property type="entry name" value="MTA_SAH-Nsdase"/>
    <property type="match status" value="1"/>
</dbReference>
<reference evidence="7" key="1">
    <citation type="submission" date="2022-10" db="EMBL/GenBank/DDBJ databases">
        <title>Comparative genomic analysis of Cohnella hashimotonis sp. nov., isolated from the International Space Station.</title>
        <authorList>
            <person name="Simpson A."/>
            <person name="Venkateswaran K."/>
        </authorList>
    </citation>
    <scope>NUCLEOTIDE SEQUENCE</scope>
    <source>
        <strain evidence="7">DSM 28161</strain>
    </source>
</reference>
<keyword evidence="8" id="KW-1185">Reference proteome</keyword>
<proteinExistence type="predicted"/>
<protein>
    <recommendedName>
        <fullName evidence="2">adenosylhomocysteine nucleosidase</fullName>
        <ecNumber evidence="2">3.2.2.9</ecNumber>
    </recommendedName>
</protein>
<evidence type="ECO:0000256" key="2">
    <source>
        <dbReference type="ARBA" id="ARBA00011974"/>
    </source>
</evidence>
<comment type="pathway">
    <text evidence="1">Amino-acid biosynthesis; L-methionine biosynthesis via salvage pathway; S-methyl-5-thio-alpha-D-ribose 1-phosphate from S-methyl-5'-thioadenosine (hydrolase route): step 1/2.</text>
</comment>
<keyword evidence="3" id="KW-0028">Amino-acid biosynthesis</keyword>
<dbReference type="RefSeq" id="WP_277535524.1">
    <property type="nucleotide sequence ID" value="NZ_JAPDIA010000008.1"/>
</dbReference>
<dbReference type="AlphaFoldDB" id="A0A9X4KXQ5"/>
<dbReference type="GO" id="GO:0009164">
    <property type="term" value="P:nucleoside catabolic process"/>
    <property type="evidence" value="ECO:0007669"/>
    <property type="project" value="InterPro"/>
</dbReference>
<evidence type="ECO:0000313" key="8">
    <source>
        <dbReference type="Proteomes" id="UP001153404"/>
    </source>
</evidence>
<evidence type="ECO:0000256" key="3">
    <source>
        <dbReference type="ARBA" id="ARBA00022605"/>
    </source>
</evidence>
<dbReference type="SUPFAM" id="SSF53167">
    <property type="entry name" value="Purine and uridine phosphorylases"/>
    <property type="match status" value="1"/>
</dbReference>
<sequence length="231" mass="24581">MIGIIGAMQEEIDLLLGALEDAVEMQRSGIRYVAGSLHGRKVVVCKSGVGKVNAAICTQVLIDRFNVNKVIFTGVAGALDPGLEIGDIVVSSSSLQHDIDVTALGFARGVIPYQETSDWAADEALVKAAREAGDKLFPGHIRTGKVLSGDQFIADRDLVARLRDELNGSCVEMEGASVAQVCAMNEVPYVVIRSISDKADGSADVNFAAFTVTASNRSFAIVDEMLQHLDE</sequence>
<dbReference type="InterPro" id="IPR035994">
    <property type="entry name" value="Nucleoside_phosphorylase_sf"/>
</dbReference>
<dbReference type="Proteomes" id="UP001153404">
    <property type="component" value="Unassembled WGS sequence"/>
</dbReference>
<evidence type="ECO:0000256" key="4">
    <source>
        <dbReference type="ARBA" id="ARBA00022801"/>
    </source>
</evidence>
<dbReference type="InterPro" id="IPR010049">
    <property type="entry name" value="MTA_SAH_Nsdase"/>
</dbReference>
<dbReference type="GO" id="GO:0019284">
    <property type="term" value="P:L-methionine salvage from S-adenosylmethionine"/>
    <property type="evidence" value="ECO:0007669"/>
    <property type="project" value="TreeGrafter"/>
</dbReference>
<comment type="caution">
    <text evidence="7">The sequence shown here is derived from an EMBL/GenBank/DDBJ whole genome shotgun (WGS) entry which is preliminary data.</text>
</comment>
<feature type="domain" description="Nucleoside phosphorylase" evidence="6">
    <location>
        <begin position="2"/>
        <end position="226"/>
    </location>
</feature>
<dbReference type="GO" id="GO:0008782">
    <property type="term" value="F:adenosylhomocysteine nucleosidase activity"/>
    <property type="evidence" value="ECO:0007669"/>
    <property type="project" value="UniProtKB-EC"/>
</dbReference>
<keyword evidence="5" id="KW-0486">Methionine biosynthesis</keyword>
<organism evidence="7 8">
    <name type="scientific">Cohnella rhizosphaerae</name>
    <dbReference type="NCBI Taxonomy" id="1457232"/>
    <lineage>
        <taxon>Bacteria</taxon>
        <taxon>Bacillati</taxon>
        <taxon>Bacillota</taxon>
        <taxon>Bacilli</taxon>
        <taxon>Bacillales</taxon>
        <taxon>Paenibacillaceae</taxon>
        <taxon>Cohnella</taxon>
    </lineage>
</organism>
<dbReference type="Pfam" id="PF01048">
    <property type="entry name" value="PNP_UDP_1"/>
    <property type="match status" value="1"/>
</dbReference>
<keyword evidence="4 7" id="KW-0378">Hydrolase</keyword>
<evidence type="ECO:0000256" key="5">
    <source>
        <dbReference type="ARBA" id="ARBA00023167"/>
    </source>
</evidence>
<evidence type="ECO:0000313" key="7">
    <source>
        <dbReference type="EMBL" id="MDG0812296.1"/>
    </source>
</evidence>
<dbReference type="GO" id="GO:0008930">
    <property type="term" value="F:methylthioadenosine nucleosidase activity"/>
    <property type="evidence" value="ECO:0007669"/>
    <property type="project" value="InterPro"/>
</dbReference>